<name>A0A6G4XRB4_9ACTN</name>
<feature type="non-terminal residue" evidence="3">
    <location>
        <position position="1"/>
    </location>
</feature>
<feature type="compositionally biased region" description="Gly residues" evidence="1">
    <location>
        <begin position="368"/>
        <end position="381"/>
    </location>
</feature>
<proteinExistence type="predicted"/>
<feature type="compositionally biased region" description="Gly residues" evidence="1">
    <location>
        <begin position="334"/>
        <end position="353"/>
    </location>
</feature>
<keyword evidence="2" id="KW-1133">Transmembrane helix</keyword>
<accession>A0A6G4XRB4</accession>
<evidence type="ECO:0000256" key="1">
    <source>
        <dbReference type="SAM" id="MobiDB-lite"/>
    </source>
</evidence>
<feature type="transmembrane region" description="Helical" evidence="2">
    <location>
        <begin position="58"/>
        <end position="80"/>
    </location>
</feature>
<keyword evidence="2" id="KW-0472">Membrane</keyword>
<feature type="region of interest" description="Disordered" evidence="1">
    <location>
        <begin position="277"/>
        <end position="296"/>
    </location>
</feature>
<dbReference type="AlphaFoldDB" id="A0A6G4XRB4"/>
<comment type="caution">
    <text evidence="3">The sequence shown here is derived from an EMBL/GenBank/DDBJ whole genome shotgun (WGS) entry which is preliminary data.</text>
</comment>
<protein>
    <submittedName>
        <fullName evidence="3">Uncharacterized protein</fullName>
    </submittedName>
</protein>
<feature type="compositionally biased region" description="Basic and acidic residues" evidence="1">
    <location>
        <begin position="400"/>
        <end position="413"/>
    </location>
</feature>
<evidence type="ECO:0000256" key="2">
    <source>
        <dbReference type="SAM" id="Phobius"/>
    </source>
</evidence>
<dbReference type="Proteomes" id="UP000481109">
    <property type="component" value="Unassembled WGS sequence"/>
</dbReference>
<feature type="region of interest" description="Disordered" evidence="1">
    <location>
        <begin position="301"/>
        <end position="450"/>
    </location>
</feature>
<keyword evidence="2" id="KW-0812">Transmembrane</keyword>
<dbReference type="RefSeq" id="WP_165334690.1">
    <property type="nucleotide sequence ID" value="NZ_JAAKZW010000139.1"/>
</dbReference>
<dbReference type="EMBL" id="JAAKZW010000139">
    <property type="protein sequence ID" value="NGO79244.1"/>
    <property type="molecule type" value="Genomic_DNA"/>
</dbReference>
<evidence type="ECO:0000313" key="3">
    <source>
        <dbReference type="EMBL" id="NGO79244.1"/>
    </source>
</evidence>
<reference evidence="3 4" key="1">
    <citation type="submission" date="2020-02" db="EMBL/GenBank/DDBJ databases">
        <title>Whole-genome analyses of novel actinobacteria.</title>
        <authorList>
            <person name="Sahin N."/>
            <person name="Tokatli A."/>
        </authorList>
    </citation>
    <scope>NUCLEOTIDE SEQUENCE [LARGE SCALE GENOMIC DNA]</scope>
    <source>
        <strain evidence="3 4">YC504</strain>
    </source>
</reference>
<organism evidence="3 4">
    <name type="scientific">Streptomyces mesophilus</name>
    <dbReference type="NCBI Taxonomy" id="1775132"/>
    <lineage>
        <taxon>Bacteria</taxon>
        <taxon>Bacillati</taxon>
        <taxon>Actinomycetota</taxon>
        <taxon>Actinomycetes</taxon>
        <taxon>Kitasatosporales</taxon>
        <taxon>Streptomycetaceae</taxon>
        <taxon>Streptomyces</taxon>
    </lineage>
</organism>
<evidence type="ECO:0000313" key="4">
    <source>
        <dbReference type="Proteomes" id="UP000481109"/>
    </source>
</evidence>
<keyword evidence="4" id="KW-1185">Reference proteome</keyword>
<feature type="compositionally biased region" description="Basic and acidic residues" evidence="1">
    <location>
        <begin position="423"/>
        <end position="437"/>
    </location>
</feature>
<gene>
    <name evidence="3" type="ORF">G6045_26850</name>
</gene>
<sequence length="625" mass="64157">PWGTPEEESHHWYEVGHWVKSFVWDGLIVDGIWGTIKGLGTLVGFQGLDAMGQAWKGLAQLATGLLIMSVPVVGAAYMMAPDDKLPSWLRDSRTAVKETGKALVAWDEWGKNPARAAGAVTFNVVTTVFTGGAGAGVAGAGKAGAVAKTLSALSKAGKAIDPMTYITKGAGAGLTKLGDVMAGLKGVGNIDIPPLPANAFELPDGAVKLPDGNFGIPPGATIPDGAVRVSDTTFKLPEGAVTVPQGTVKLPTEAGVPAQYMDPKGNILDGQGTVIQHADDAPKPLDPNARPAELPRIETPVREPALVGANLGDLGRGGADDLGRGPSASHEPPGGSGHTEGPGGGDHTPGAGGHTEAPGAGGSELPAGGHGDGPGSTGDGPGNPPNDPPNGPPGSGAGDSPHDWERPADRNQPVERGGPLEQQVRDQLRGSKVKPGDLDSVLDNLGQHPNGAEIADTIASGRFKGVEGYDQVVSSLSHADKMSGGIEQLRLGNRLHANGVEGISFEVKGGSEIKPGVVTGKDTDLDVMARDADGKVHGYQFKDVQNPKKVVGKIFSNLKQLDESGADFKTFVVDTKGTLADLADQRTAQRLTDVYGKTNVQFVIRVEDGVLTIPPGGTFMPKGAL</sequence>
<feature type="compositionally biased region" description="Pro residues" evidence="1">
    <location>
        <begin position="382"/>
        <end position="392"/>
    </location>
</feature>